<feature type="transmembrane region" description="Helical" evidence="1">
    <location>
        <begin position="43"/>
        <end position="61"/>
    </location>
</feature>
<sequence length="69" mass="7396">MRELVTLIGWVAGIQGGLGIAGRFFGDHPWGLLQQWWDVPTPGYVALAVVGAVLAVHGETAELRARTGR</sequence>
<reference evidence="2 3" key="1">
    <citation type="submission" date="2015-11" db="EMBL/GenBank/DDBJ databases">
        <title>Genome-wide analysis reveals the secondary metabolome in Streptomyces kanasensis ZX01.</title>
        <authorList>
            <person name="Zhang G."/>
            <person name="Han L."/>
            <person name="Feng J."/>
            <person name="Zhang X."/>
        </authorList>
    </citation>
    <scope>NUCLEOTIDE SEQUENCE [LARGE SCALE GENOMIC DNA]</scope>
    <source>
        <strain evidence="2 3">ZX01</strain>
    </source>
</reference>
<name>A0A100Y004_9ACTN</name>
<keyword evidence="1" id="KW-0812">Transmembrane</keyword>
<protein>
    <submittedName>
        <fullName evidence="2">Uncharacterized protein</fullName>
    </submittedName>
</protein>
<dbReference type="EMBL" id="LNSV01000188">
    <property type="protein sequence ID" value="KUH35185.1"/>
    <property type="molecule type" value="Genomic_DNA"/>
</dbReference>
<comment type="caution">
    <text evidence="2">The sequence shown here is derived from an EMBL/GenBank/DDBJ whole genome shotgun (WGS) entry which is preliminary data.</text>
</comment>
<keyword evidence="3" id="KW-1185">Reference proteome</keyword>
<proteinExistence type="predicted"/>
<dbReference type="OrthoDB" id="3540811at2"/>
<evidence type="ECO:0000313" key="3">
    <source>
        <dbReference type="Proteomes" id="UP000054011"/>
    </source>
</evidence>
<dbReference type="Proteomes" id="UP000054011">
    <property type="component" value="Unassembled WGS sequence"/>
</dbReference>
<gene>
    <name evidence="2" type="ORF">ATE80_30750</name>
</gene>
<keyword evidence="1" id="KW-1133">Transmembrane helix</keyword>
<dbReference type="AlphaFoldDB" id="A0A100Y004"/>
<evidence type="ECO:0000313" key="2">
    <source>
        <dbReference type="EMBL" id="KUH35185.1"/>
    </source>
</evidence>
<organism evidence="2 3">
    <name type="scientific">Streptomyces kanasensis</name>
    <dbReference type="NCBI Taxonomy" id="936756"/>
    <lineage>
        <taxon>Bacteria</taxon>
        <taxon>Bacillati</taxon>
        <taxon>Actinomycetota</taxon>
        <taxon>Actinomycetes</taxon>
        <taxon>Kitasatosporales</taxon>
        <taxon>Streptomycetaceae</taxon>
        <taxon>Streptomyces</taxon>
    </lineage>
</organism>
<keyword evidence="1" id="KW-0472">Membrane</keyword>
<accession>A0A100Y004</accession>
<evidence type="ECO:0000256" key="1">
    <source>
        <dbReference type="SAM" id="Phobius"/>
    </source>
</evidence>
<dbReference type="RefSeq" id="WP_058945526.1">
    <property type="nucleotide sequence ID" value="NZ_LNSV01000188.1"/>
</dbReference>